<evidence type="ECO:0000313" key="9">
    <source>
        <dbReference type="EMBL" id="CAE0706630.1"/>
    </source>
</evidence>
<keyword evidence="4" id="KW-0812">Transmembrane</keyword>
<keyword evidence="7" id="KW-0256">Endoplasmic reticulum</keyword>
<dbReference type="Gene3D" id="2.10.250.10">
    <property type="entry name" value="Calreticulin/calnexin, P domain"/>
    <property type="match status" value="1"/>
</dbReference>
<feature type="chain" id="PRO_5036212406" description="SLC26A/SulP transporter domain-containing protein" evidence="8">
    <location>
        <begin position="16"/>
        <end position="506"/>
    </location>
</feature>
<dbReference type="Pfam" id="PF03773">
    <property type="entry name" value="ArsP_1"/>
    <property type="match status" value="1"/>
</dbReference>
<dbReference type="InterPro" id="IPR009033">
    <property type="entry name" value="Calreticulin/calnexin_P_dom_sf"/>
</dbReference>
<evidence type="ECO:0000256" key="6">
    <source>
        <dbReference type="ARBA" id="ARBA00023136"/>
    </source>
</evidence>
<comment type="similarity">
    <text evidence="7">Belongs to the calreticulin family.</text>
</comment>
<dbReference type="EMBL" id="HBIW01025609">
    <property type="protein sequence ID" value="CAE0706630.1"/>
    <property type="molecule type" value="Transcribed_RNA"/>
</dbReference>
<evidence type="ECO:0000256" key="7">
    <source>
        <dbReference type="RuleBase" id="RU362126"/>
    </source>
</evidence>
<feature type="signal peptide" evidence="8">
    <location>
        <begin position="1"/>
        <end position="15"/>
    </location>
</feature>
<keyword evidence="6" id="KW-0472">Membrane</keyword>
<accession>A0A7S4EDJ8</accession>
<dbReference type="PANTHER" id="PTHR34184:SF4">
    <property type="entry name" value="UPF0718 PROTEIN YCGR"/>
    <property type="match status" value="1"/>
</dbReference>
<evidence type="ECO:0000256" key="5">
    <source>
        <dbReference type="ARBA" id="ARBA00022989"/>
    </source>
</evidence>
<keyword evidence="3" id="KW-1003">Cell membrane</keyword>
<evidence type="ECO:0000256" key="3">
    <source>
        <dbReference type="ARBA" id="ARBA00022475"/>
    </source>
</evidence>
<dbReference type="GO" id="GO:0051082">
    <property type="term" value="F:unfolded protein binding"/>
    <property type="evidence" value="ECO:0007669"/>
    <property type="project" value="InterPro"/>
</dbReference>
<reference evidence="9" key="1">
    <citation type="submission" date="2021-01" db="EMBL/GenBank/DDBJ databases">
        <authorList>
            <person name="Corre E."/>
            <person name="Pelletier E."/>
            <person name="Niang G."/>
            <person name="Scheremetjew M."/>
            <person name="Finn R."/>
            <person name="Kale V."/>
            <person name="Holt S."/>
            <person name="Cochrane G."/>
            <person name="Meng A."/>
            <person name="Brown T."/>
            <person name="Cohen L."/>
        </authorList>
    </citation>
    <scope>NUCLEOTIDE SEQUENCE</scope>
    <source>
        <strain evidence="9">CCMP1756</strain>
    </source>
</reference>
<evidence type="ECO:0000256" key="4">
    <source>
        <dbReference type="ARBA" id="ARBA00022692"/>
    </source>
</evidence>
<name>A0A7S4EDJ8_9STRA</name>
<dbReference type="Gene3D" id="1.10.150.20">
    <property type="entry name" value="5' to 3' exonuclease, C-terminal subdomain"/>
    <property type="match status" value="1"/>
</dbReference>
<dbReference type="InterPro" id="IPR001580">
    <property type="entry name" value="Calret/calnex"/>
</dbReference>
<evidence type="ECO:0000256" key="8">
    <source>
        <dbReference type="SAM" id="SignalP"/>
    </source>
</evidence>
<evidence type="ECO:0008006" key="12">
    <source>
        <dbReference type="Google" id="ProtNLM"/>
    </source>
</evidence>
<dbReference type="SUPFAM" id="SSF63887">
    <property type="entry name" value="P-domain of calnexin/calreticulin"/>
    <property type="match status" value="1"/>
</dbReference>
<proteinExistence type="inferred from homology"/>
<protein>
    <recommendedName>
        <fullName evidence="12">SLC26A/SulP transporter domain-containing protein</fullName>
    </recommendedName>
</protein>
<dbReference type="EMBL" id="CAKKNE010000001">
    <property type="protein sequence ID" value="CAH0365773.1"/>
    <property type="molecule type" value="Genomic_DNA"/>
</dbReference>
<dbReference type="Proteomes" id="UP000789595">
    <property type="component" value="Unassembled WGS sequence"/>
</dbReference>
<dbReference type="GO" id="GO:0006457">
    <property type="term" value="P:protein folding"/>
    <property type="evidence" value="ECO:0007669"/>
    <property type="project" value="InterPro"/>
</dbReference>
<evidence type="ECO:0000313" key="10">
    <source>
        <dbReference type="EMBL" id="CAH0365773.1"/>
    </source>
</evidence>
<dbReference type="PANTHER" id="PTHR34184">
    <property type="entry name" value="UPF0718 PROTEIN YCGR"/>
    <property type="match status" value="1"/>
</dbReference>
<evidence type="ECO:0000256" key="2">
    <source>
        <dbReference type="ARBA" id="ARBA00006386"/>
    </source>
</evidence>
<keyword evidence="5" id="KW-1133">Transmembrane helix</keyword>
<reference evidence="10" key="2">
    <citation type="submission" date="2021-11" db="EMBL/GenBank/DDBJ databases">
        <authorList>
            <consortium name="Genoscope - CEA"/>
            <person name="William W."/>
        </authorList>
    </citation>
    <scope>NUCLEOTIDE SEQUENCE</scope>
</reference>
<dbReference type="GO" id="GO:0005886">
    <property type="term" value="C:plasma membrane"/>
    <property type="evidence" value="ECO:0007669"/>
    <property type="project" value="UniProtKB-SubCell"/>
</dbReference>
<dbReference type="OrthoDB" id="10673084at2759"/>
<evidence type="ECO:0000256" key="1">
    <source>
        <dbReference type="ARBA" id="ARBA00004651"/>
    </source>
</evidence>
<comment type="subcellular location">
    <subcellularLocation>
        <location evidence="1">Cell membrane</location>
        <topology evidence="1">Multi-pass membrane protein</topology>
    </subcellularLocation>
</comment>
<dbReference type="AlphaFoldDB" id="A0A7S4EDJ8"/>
<dbReference type="GO" id="GO:0005509">
    <property type="term" value="F:calcium ion binding"/>
    <property type="evidence" value="ECO:0007669"/>
    <property type="project" value="InterPro"/>
</dbReference>
<dbReference type="Pfam" id="PF00262">
    <property type="entry name" value="Calreticulin"/>
    <property type="match status" value="1"/>
</dbReference>
<keyword evidence="7" id="KW-0143">Chaperone</keyword>
<evidence type="ECO:0000313" key="11">
    <source>
        <dbReference type="Proteomes" id="UP000789595"/>
    </source>
</evidence>
<keyword evidence="11" id="KW-1185">Reference proteome</keyword>
<gene>
    <name evidence="9" type="ORF">PCAL00307_LOCUS22081</name>
    <name evidence="10" type="ORF">PECAL_1P22280</name>
</gene>
<keyword evidence="8" id="KW-0732">Signal</keyword>
<dbReference type="InterPro" id="IPR005524">
    <property type="entry name" value="DUF318"/>
</dbReference>
<sequence length="506" mass="51160">MRRLLILALAACAAAHESCCEKATKAEPEFIIDPDDAPPDVYEGEPRYVADPADTAPAAWDEDEDGPYERRLIENPRYAWAPREIENPRYRPPASLGERYADEVREAAPWVALGAVVAAVLDAAPVPSFAGALKTPGAAGVVAGALVGLATPLCSCGVLPGAAALAAEGVPLGSVVAFLTAAQSSGLDSAAITYGLLGWRAALARLLGAVVLACAAGLAVGRSAATPRKESSQRDARLDAKPLKGFGPKKVDAFAAAGVHTVAELAHFAVSDQALATKTGLPVKTVSKWRDAAGDWLEHNTSNGGGPPTKQPTNVVATALRVAAEVFPSVLVGLAVSTAALHYAPSLASAHDAYASAASGAVLRLATLAATIPLQLCEHATVTLAAGVQKGGGSAGLAFAFLLAAPATNASSLLLLAKQPSAVARAVSALTAAALVLSYVVDLAGADLLVVAESESDGGGGGGLELPGWVEGQADALVALLAVTTLYHAVRPKRHGEACGDGCKDD</sequence>
<dbReference type="InterPro" id="IPR052923">
    <property type="entry name" value="UPF0718"/>
</dbReference>
<dbReference type="GO" id="GO:0005783">
    <property type="term" value="C:endoplasmic reticulum"/>
    <property type="evidence" value="ECO:0007669"/>
    <property type="project" value="InterPro"/>
</dbReference>
<organism evidence="9">
    <name type="scientific">Pelagomonas calceolata</name>
    <dbReference type="NCBI Taxonomy" id="35677"/>
    <lineage>
        <taxon>Eukaryota</taxon>
        <taxon>Sar</taxon>
        <taxon>Stramenopiles</taxon>
        <taxon>Ochrophyta</taxon>
        <taxon>Pelagophyceae</taxon>
        <taxon>Pelagomonadales</taxon>
        <taxon>Pelagomonadaceae</taxon>
        <taxon>Pelagomonas</taxon>
    </lineage>
</organism>
<comment type="similarity">
    <text evidence="2">Belongs to the UPF0718 family.</text>
</comment>